<evidence type="ECO:0000313" key="1">
    <source>
        <dbReference type="Proteomes" id="UP000887579"/>
    </source>
</evidence>
<sequence>MKAFFLVFGLLLLCCDCPDNTSGDDCGTLVTCEPDDCGINATCTVFNHKKVCSCLPGYAGDPNTKCDIRTKRACMSGDPHYTTFDGTTFDYMGTCPYYVMTSCSNADNFSIVGTNTFTDARKIVSYISEFTLKTQGSEFRVDSGLNYYIDGIRKYYPFYWPSKDDPKIVATKPSDTVIIQDNESGAVITFAYAYLCAEVPLNDMFYGNEKMCGIWGSINDICTDDIADKNGNNFAEPVSCAVGKNLEAIHFMDFWVSDSTVNNCVEGEVVSNISSTCDPQVAQNQCDLIRQATKGIGPFGACLALGYDIVENAFHDCAFDVCNSFPLCNALDSFALLCNQLPFANIDNWRDISNCSYPCPPHSHYSMKTPKCQNSCADPNYSNSSSCHDGYEEGCTCDPNYFFDSNGENNGFGFACRALDDCGCVDGNGNYYPPHDHWLNVNCTVATQCSDGQLTSTPTACATDGDCENINGFPTCQCLPGYTGNGYTCTDIDECHDDSGLCNANIGHGICTNLPGTYNCTCFSPYSGSQCENYTPSRHCADLQIFHGISQNGTYSISIGADYFSQLTDADLNWTTVFCDMESNGGGWTLMSHGNGSSSKTFNEYAAGFGDPSSLNVWLGLDNIHAMTTSTPTSLRIIIEQCATAFFPDETDEFSVLYVTWDKDAVEDAFMYLRPANYPLYDDHHDDTTPATESYETTTSV</sequence>
<dbReference type="WBParaSite" id="ES5_v2.g971.t1">
    <property type="protein sequence ID" value="ES5_v2.g971.t1"/>
    <property type="gene ID" value="ES5_v2.g971"/>
</dbReference>
<reference evidence="2" key="1">
    <citation type="submission" date="2022-11" db="UniProtKB">
        <authorList>
            <consortium name="WormBaseParasite"/>
        </authorList>
    </citation>
    <scope>IDENTIFICATION</scope>
</reference>
<organism evidence="1 2">
    <name type="scientific">Panagrolaimus sp. ES5</name>
    <dbReference type="NCBI Taxonomy" id="591445"/>
    <lineage>
        <taxon>Eukaryota</taxon>
        <taxon>Metazoa</taxon>
        <taxon>Ecdysozoa</taxon>
        <taxon>Nematoda</taxon>
        <taxon>Chromadorea</taxon>
        <taxon>Rhabditida</taxon>
        <taxon>Tylenchina</taxon>
        <taxon>Panagrolaimomorpha</taxon>
        <taxon>Panagrolaimoidea</taxon>
        <taxon>Panagrolaimidae</taxon>
        <taxon>Panagrolaimus</taxon>
    </lineage>
</organism>
<proteinExistence type="predicted"/>
<protein>
    <submittedName>
        <fullName evidence="2">Uncharacterized protein</fullName>
    </submittedName>
</protein>
<accession>A0AC34GXK5</accession>
<name>A0AC34GXK5_9BILA</name>
<dbReference type="Proteomes" id="UP000887579">
    <property type="component" value="Unplaced"/>
</dbReference>
<evidence type="ECO:0000313" key="2">
    <source>
        <dbReference type="WBParaSite" id="ES5_v2.g971.t1"/>
    </source>
</evidence>